<keyword evidence="3" id="KW-0472">Membrane</keyword>
<evidence type="ECO:0000256" key="2">
    <source>
        <dbReference type="SAM" id="MobiDB-lite"/>
    </source>
</evidence>
<keyword evidence="3" id="KW-1133">Transmembrane helix</keyword>
<feature type="domain" description="SLH" evidence="4">
    <location>
        <begin position="439"/>
        <end position="516"/>
    </location>
</feature>
<evidence type="ECO:0000256" key="1">
    <source>
        <dbReference type="SAM" id="Coils"/>
    </source>
</evidence>
<evidence type="ECO:0000313" key="5">
    <source>
        <dbReference type="EMBL" id="KAJ4811825.1"/>
    </source>
</evidence>
<accession>A0AAV8H592</accession>
<keyword evidence="6" id="KW-1185">Reference proteome</keyword>
<keyword evidence="1" id="KW-0175">Coiled coil</keyword>
<organism evidence="5 6">
    <name type="scientific">Rhynchospora pubera</name>
    <dbReference type="NCBI Taxonomy" id="906938"/>
    <lineage>
        <taxon>Eukaryota</taxon>
        <taxon>Viridiplantae</taxon>
        <taxon>Streptophyta</taxon>
        <taxon>Embryophyta</taxon>
        <taxon>Tracheophyta</taxon>
        <taxon>Spermatophyta</taxon>
        <taxon>Magnoliopsida</taxon>
        <taxon>Liliopsida</taxon>
        <taxon>Poales</taxon>
        <taxon>Cyperaceae</taxon>
        <taxon>Cyperoideae</taxon>
        <taxon>Rhynchosporeae</taxon>
        <taxon>Rhynchospora</taxon>
    </lineage>
</organism>
<dbReference type="PANTHER" id="PTHR33740">
    <property type="entry name" value="GPI-ANCHORED ADHESIN-LIKE PROTEIN"/>
    <property type="match status" value="1"/>
</dbReference>
<dbReference type="PROSITE" id="PS51272">
    <property type="entry name" value="SLH"/>
    <property type="match status" value="1"/>
</dbReference>
<dbReference type="EMBL" id="JAMFTS010000001">
    <property type="protein sequence ID" value="KAJ4811825.1"/>
    <property type="molecule type" value="Genomic_DNA"/>
</dbReference>
<feature type="transmembrane region" description="Helical" evidence="3">
    <location>
        <begin position="81"/>
        <end position="105"/>
    </location>
</feature>
<gene>
    <name evidence="5" type="ORF">LUZ62_024391</name>
</gene>
<dbReference type="PANTHER" id="PTHR33740:SF3">
    <property type="entry name" value="GPI-ANCHORED ADHESIN-LIKE PROTEIN"/>
    <property type="match status" value="1"/>
</dbReference>
<feature type="region of interest" description="Disordered" evidence="2">
    <location>
        <begin position="142"/>
        <end position="170"/>
    </location>
</feature>
<evidence type="ECO:0000256" key="3">
    <source>
        <dbReference type="SAM" id="Phobius"/>
    </source>
</evidence>
<protein>
    <submittedName>
        <fullName evidence="5">Oxidoreductase/transition metal ion-binding protein</fullName>
    </submittedName>
</protein>
<dbReference type="Proteomes" id="UP001140206">
    <property type="component" value="Chromosome 1"/>
</dbReference>
<sequence length="876" mass="96988">MASLLAPSSPTSPQLRSGQRYRGSANFFLKMRFQPSDPRVRVLVHSRLSDVKVRSSNNSTGPLDAFSGWSNGGDDDKKGKLAGAIGAVLAGGLFFASLTFAALSFTGKSTNGTKMHMQPLTSEQTALICSDDRSEIDTVNKDFKEDISNKENSDSVLEDKTEEIENTSSESKLNFTIENISDQETEASKNDLNAADSSVEEDKLIVLEDNDITPETVLPVSENNVINEAEDSNLQETLNAPAMVDPLPVEIIASEVALLESGDVVVTQEVVKEAVLMDQQETIGSLNELDPLQETKPIEKEKEVAPIGEVEKSEISFDKTKGSLSRAGIPAPSLVPATLQIPPGNVLVPAIVDQSQSQAFAALQALKVIEGTAKPGELCTRREYARWLVAASSLSRYYSFLYSYLRAKLIDFSRSLNLLFLQRNTVSKVYPAMYIENVTELAFDDVTPDDPDFSCIQGLAEAGLISSKLSGPDLAFTDNENQDKIPFSPESPLSRQDLVCWKMALEKRYLPEIDKNAFYKASGYIDIDKINPDAWPTLVADLATGEQSITALAFGYTRLFQPGKPVTKAQAAIALSTGEYYEIVNEELARIEAEALAESAVNAHTALVAQVEKDLNAAYEQDLVKEREKVETLEKLAEEARLELTKLKAEREEEDNTIAMGRAAVESEMEVLLKLKHEMEKELEGVMSKKMEVSFERERINKLRQEIENENQSITQLKYDLEVERKALAMARAWAEEEAKRAREQARALEEARSHWEQRGIKVVVDEELQDDTSAGISWLAAGETTSLKEENSFQEKVKEKIEMLKANIAQKRVEIIAAFERLREKILSLVALLKERAAAASKRSGEIWAGVSEKAKRVIEDCKEGVEKITQKPKS</sequence>
<dbReference type="AlphaFoldDB" id="A0AAV8H592"/>
<name>A0AAV8H592_9POAL</name>
<keyword evidence="3" id="KW-0812">Transmembrane</keyword>
<reference evidence="5" key="1">
    <citation type="submission" date="2022-08" db="EMBL/GenBank/DDBJ databases">
        <authorList>
            <person name="Marques A."/>
        </authorList>
    </citation>
    <scope>NUCLEOTIDE SEQUENCE</scope>
    <source>
        <strain evidence="5">RhyPub2mFocal</strain>
        <tissue evidence="5">Leaves</tissue>
    </source>
</reference>
<proteinExistence type="predicted"/>
<evidence type="ECO:0000259" key="4">
    <source>
        <dbReference type="PROSITE" id="PS51272"/>
    </source>
</evidence>
<feature type="compositionally biased region" description="Basic and acidic residues" evidence="2">
    <location>
        <begin position="142"/>
        <end position="159"/>
    </location>
</feature>
<comment type="caution">
    <text evidence="5">The sequence shown here is derived from an EMBL/GenBank/DDBJ whole genome shotgun (WGS) entry which is preliminary data.</text>
</comment>
<feature type="coiled-coil region" evidence="1">
    <location>
        <begin position="616"/>
        <end position="759"/>
    </location>
</feature>
<dbReference type="InterPro" id="IPR001119">
    <property type="entry name" value="SLH_dom"/>
</dbReference>
<evidence type="ECO:0000313" key="6">
    <source>
        <dbReference type="Proteomes" id="UP001140206"/>
    </source>
</evidence>